<comment type="subunit">
    <text evidence="9">Homodimer.</text>
</comment>
<dbReference type="HAMAP" id="MF_00211">
    <property type="entry name" value="TrpD"/>
    <property type="match status" value="1"/>
</dbReference>
<dbReference type="InterPro" id="IPR000312">
    <property type="entry name" value="Glycosyl_Trfase_fam3"/>
</dbReference>
<comment type="pathway">
    <text evidence="1 9">Amino-acid biosynthesis; L-tryptophan biosynthesis; L-tryptophan from chorismate: step 2/5.</text>
</comment>
<reference evidence="12 13" key="1">
    <citation type="submission" date="2019-06" db="EMBL/GenBank/DDBJ databases">
        <title>Sequencing the genomes of 1000 actinobacteria strains.</title>
        <authorList>
            <person name="Klenk H.-P."/>
        </authorList>
    </citation>
    <scope>NUCLEOTIDE SEQUENCE [LARGE SCALE GENOMIC DNA]</scope>
    <source>
        <strain evidence="12 13">DSM 45679</strain>
    </source>
</reference>
<evidence type="ECO:0000256" key="8">
    <source>
        <dbReference type="ARBA" id="ARBA00061188"/>
    </source>
</evidence>
<evidence type="ECO:0000256" key="5">
    <source>
        <dbReference type="ARBA" id="ARBA00022822"/>
    </source>
</evidence>
<dbReference type="InterPro" id="IPR017459">
    <property type="entry name" value="Glycosyl_Trfase_fam3_N_dom"/>
</dbReference>
<feature type="domain" description="Glycosyl transferase family 3 N-terminal" evidence="11">
    <location>
        <begin position="16"/>
        <end position="77"/>
    </location>
</feature>
<dbReference type="NCBIfam" id="TIGR01245">
    <property type="entry name" value="trpD"/>
    <property type="match status" value="1"/>
</dbReference>
<dbReference type="InterPro" id="IPR036320">
    <property type="entry name" value="Glycosyl_Trfase_fam3_N_dom_sf"/>
</dbReference>
<keyword evidence="2 9" id="KW-0028">Amino-acid biosynthesis</keyword>
<keyword evidence="9" id="KW-0460">Magnesium</keyword>
<dbReference type="SUPFAM" id="SSF47648">
    <property type="entry name" value="Nucleoside phosphorylase/phosphoribosyltransferase N-terminal domain"/>
    <property type="match status" value="1"/>
</dbReference>
<dbReference type="RefSeq" id="WP_141996914.1">
    <property type="nucleotide sequence ID" value="NZ_VFML01000001.1"/>
</dbReference>
<keyword evidence="9" id="KW-0479">Metal-binding</keyword>
<dbReference type="Pfam" id="PF00591">
    <property type="entry name" value="Glycos_transf_3"/>
    <property type="match status" value="1"/>
</dbReference>
<dbReference type="PANTHER" id="PTHR43285:SF2">
    <property type="entry name" value="ANTHRANILATE PHOSPHORIBOSYLTRANSFERASE"/>
    <property type="match status" value="1"/>
</dbReference>
<name>A0A542DGE6_AMYCI</name>
<feature type="domain" description="Glycosyl transferase family 3" evidence="10">
    <location>
        <begin position="85"/>
        <end position="338"/>
    </location>
</feature>
<keyword evidence="4 9" id="KW-0808">Transferase</keyword>
<comment type="similarity">
    <text evidence="9">Belongs to the anthranilate phosphoribosyltransferase family.</text>
</comment>
<evidence type="ECO:0000313" key="12">
    <source>
        <dbReference type="EMBL" id="TQJ02146.1"/>
    </source>
</evidence>
<feature type="binding site" evidence="9">
    <location>
        <position position="235"/>
    </location>
    <ligand>
        <name>Mg(2+)</name>
        <dbReference type="ChEBI" id="CHEBI:18420"/>
        <label>2</label>
    </ligand>
</feature>
<feature type="binding site" evidence="9">
    <location>
        <position position="122"/>
    </location>
    <ligand>
        <name>anthranilate</name>
        <dbReference type="ChEBI" id="CHEBI:16567"/>
        <label>1</label>
    </ligand>
</feature>
<dbReference type="GO" id="GO:0000162">
    <property type="term" value="P:L-tryptophan biosynthetic process"/>
    <property type="evidence" value="ECO:0007669"/>
    <property type="project" value="UniProtKB-UniRule"/>
</dbReference>
<evidence type="ECO:0000259" key="11">
    <source>
        <dbReference type="Pfam" id="PF02885"/>
    </source>
</evidence>
<evidence type="ECO:0000259" key="10">
    <source>
        <dbReference type="Pfam" id="PF00591"/>
    </source>
</evidence>
<evidence type="ECO:0000256" key="1">
    <source>
        <dbReference type="ARBA" id="ARBA00004907"/>
    </source>
</evidence>
<proteinExistence type="inferred from homology"/>
<dbReference type="GO" id="GO:0000287">
    <property type="term" value="F:magnesium ion binding"/>
    <property type="evidence" value="ECO:0007669"/>
    <property type="project" value="UniProtKB-UniRule"/>
</dbReference>
<sequence length="357" mass="36556">MGATGATDATTHTWPDLLTRLIGATDLSAADTRWAMDQIMSGEATPAQIAGFAVALRAKGETPAEIAGMAETMLAYARPLEVAGRAVDIVGTGGDRSGSVNISTMAALVTAAAGAPVVKHGNRSASSRSGAADVLEALGVAFDLHPEGVARCVAELGIGFCFAPTFHPAFRHTGTPRRELGVPTTFNLLGPLTNPARPSAGMIGCAYQDKTRMLAEVFARRDASVLVVRGDDGLDEITTTTTTSVWVVSDGEVRAETVDPAELDIPPVTAEDLRGGDAEANAEVIRELVAGKPGPVRDAVLVNAAGGLAAHAGFSGSLHADLAGGLRRAAEAIDSGAAASLLTRWSELSNELARQAG</sequence>
<dbReference type="Proteomes" id="UP000320876">
    <property type="component" value="Unassembled WGS sequence"/>
</dbReference>
<dbReference type="GO" id="GO:0005829">
    <property type="term" value="C:cytosol"/>
    <property type="evidence" value="ECO:0007669"/>
    <property type="project" value="TreeGrafter"/>
</dbReference>
<comment type="cofactor">
    <cofactor evidence="9">
        <name>Mg(2+)</name>
        <dbReference type="ChEBI" id="CHEBI:18420"/>
    </cofactor>
    <text evidence="9">Binds 2 magnesium ions per monomer.</text>
</comment>
<feature type="binding site" evidence="9">
    <location>
        <position position="99"/>
    </location>
    <ligand>
        <name>5-phospho-alpha-D-ribose 1-diphosphate</name>
        <dbReference type="ChEBI" id="CHEBI:58017"/>
    </ligand>
</feature>
<dbReference type="EC" id="2.4.2.18" evidence="9"/>
<feature type="binding site" evidence="9">
    <location>
        <begin position="119"/>
        <end position="127"/>
    </location>
    <ligand>
        <name>5-phospho-alpha-D-ribose 1-diphosphate</name>
        <dbReference type="ChEBI" id="CHEBI:58017"/>
    </ligand>
</feature>
<feature type="binding site" evidence="9">
    <location>
        <position position="103"/>
    </location>
    <ligand>
        <name>Mg(2+)</name>
        <dbReference type="ChEBI" id="CHEBI:18420"/>
        <label>1</label>
    </ligand>
</feature>
<evidence type="ECO:0000256" key="7">
    <source>
        <dbReference type="ARBA" id="ARBA00052328"/>
    </source>
</evidence>
<keyword evidence="13" id="KW-1185">Reference proteome</keyword>
<comment type="similarity">
    <text evidence="8">In the C-terminal section; belongs to the anthranilate phosphoribosyltransferase family.</text>
</comment>
<dbReference type="EMBL" id="VFML01000001">
    <property type="protein sequence ID" value="TQJ02146.1"/>
    <property type="molecule type" value="Genomic_DNA"/>
</dbReference>
<dbReference type="Gene3D" id="1.20.970.10">
    <property type="entry name" value="Transferase, Pyrimidine Nucleoside Phosphorylase, Chain C"/>
    <property type="match status" value="1"/>
</dbReference>
<dbReference type="GO" id="GO:0004048">
    <property type="term" value="F:anthranilate phosphoribosyltransferase activity"/>
    <property type="evidence" value="ECO:0007669"/>
    <property type="project" value="UniProtKB-UniRule"/>
</dbReference>
<dbReference type="UniPathway" id="UPA00035">
    <property type="reaction ID" value="UER00041"/>
</dbReference>
<dbReference type="PANTHER" id="PTHR43285">
    <property type="entry name" value="ANTHRANILATE PHOSPHORIBOSYLTRANSFERASE"/>
    <property type="match status" value="1"/>
</dbReference>
<evidence type="ECO:0000256" key="6">
    <source>
        <dbReference type="ARBA" id="ARBA00023141"/>
    </source>
</evidence>
<comment type="catalytic activity">
    <reaction evidence="7 9">
        <text>N-(5-phospho-beta-D-ribosyl)anthranilate + diphosphate = 5-phospho-alpha-D-ribose 1-diphosphate + anthranilate</text>
        <dbReference type="Rhea" id="RHEA:11768"/>
        <dbReference type="ChEBI" id="CHEBI:16567"/>
        <dbReference type="ChEBI" id="CHEBI:18277"/>
        <dbReference type="ChEBI" id="CHEBI:33019"/>
        <dbReference type="ChEBI" id="CHEBI:58017"/>
        <dbReference type="EC" id="2.4.2.18"/>
    </reaction>
</comment>
<gene>
    <name evidence="9" type="primary">trpD</name>
    <name evidence="12" type="ORF">FB471_1863</name>
</gene>
<keyword evidence="5 9" id="KW-0822">Tryptophan biosynthesis</keyword>
<comment type="caution">
    <text evidence="9">Lacks conserved residue(s) required for the propagation of feature annotation.</text>
</comment>
<dbReference type="Gene3D" id="3.40.1030.10">
    <property type="entry name" value="Nucleoside phosphorylase/phosphoribosyltransferase catalytic domain"/>
    <property type="match status" value="1"/>
</dbReference>
<dbReference type="InterPro" id="IPR005940">
    <property type="entry name" value="Anthranilate_Pribosyl_Tfrase"/>
</dbReference>
<evidence type="ECO:0000256" key="4">
    <source>
        <dbReference type="ARBA" id="ARBA00022679"/>
    </source>
</evidence>
<dbReference type="Pfam" id="PF02885">
    <property type="entry name" value="Glycos_trans_3N"/>
    <property type="match status" value="1"/>
</dbReference>
<evidence type="ECO:0000256" key="9">
    <source>
        <dbReference type="HAMAP-Rule" id="MF_00211"/>
    </source>
</evidence>
<keyword evidence="3 9" id="KW-0328">Glycosyltransferase</keyword>
<feature type="binding site" evidence="9">
    <location>
        <position position="131"/>
    </location>
    <ligand>
        <name>5-phospho-alpha-D-ribose 1-diphosphate</name>
        <dbReference type="ChEBI" id="CHEBI:58017"/>
    </ligand>
</feature>
<feature type="binding site" evidence="9">
    <location>
        <position position="177"/>
    </location>
    <ligand>
        <name>anthranilate</name>
        <dbReference type="ChEBI" id="CHEBI:16567"/>
        <label>2</label>
    </ligand>
</feature>
<feature type="binding site" evidence="9">
    <location>
        <position position="91"/>
    </location>
    <ligand>
        <name>anthranilate</name>
        <dbReference type="ChEBI" id="CHEBI:16567"/>
        <label>1</label>
    </ligand>
</feature>
<feature type="binding site" evidence="9">
    <location>
        <position position="236"/>
    </location>
    <ligand>
        <name>Mg(2+)</name>
        <dbReference type="ChEBI" id="CHEBI:18420"/>
        <label>1</label>
    </ligand>
</feature>
<evidence type="ECO:0000313" key="13">
    <source>
        <dbReference type="Proteomes" id="UP000320876"/>
    </source>
</evidence>
<feature type="binding site" evidence="9">
    <location>
        <begin position="94"/>
        <end position="95"/>
    </location>
    <ligand>
        <name>5-phospho-alpha-D-ribose 1-diphosphate</name>
        <dbReference type="ChEBI" id="CHEBI:58017"/>
    </ligand>
</feature>
<evidence type="ECO:0000256" key="3">
    <source>
        <dbReference type="ARBA" id="ARBA00022676"/>
    </source>
</evidence>
<evidence type="ECO:0000256" key="2">
    <source>
        <dbReference type="ARBA" id="ARBA00022605"/>
    </source>
</evidence>
<comment type="caution">
    <text evidence="12">The sequence shown here is derived from an EMBL/GenBank/DDBJ whole genome shotgun (WGS) entry which is preliminary data.</text>
</comment>
<accession>A0A542DGE6</accession>
<dbReference type="OrthoDB" id="9806430at2"/>
<dbReference type="FunFam" id="3.40.1030.10:FF:000002">
    <property type="entry name" value="Anthranilate phosphoribosyltransferase"/>
    <property type="match status" value="1"/>
</dbReference>
<protein>
    <recommendedName>
        <fullName evidence="9">Anthranilate phosphoribosyltransferase</fullName>
        <ecNumber evidence="9">2.4.2.18</ecNumber>
    </recommendedName>
</protein>
<dbReference type="SUPFAM" id="SSF52418">
    <property type="entry name" value="Nucleoside phosphorylase/phosphoribosyltransferase catalytic domain"/>
    <property type="match status" value="1"/>
</dbReference>
<keyword evidence="6 9" id="KW-0057">Aromatic amino acid biosynthesis</keyword>
<dbReference type="InterPro" id="IPR035902">
    <property type="entry name" value="Nuc_phospho_transferase"/>
</dbReference>
<comment type="function">
    <text evidence="9">Catalyzes the transfer of the phosphoribosyl group of 5-phosphorylribose-1-pyrophosphate (PRPP) to anthranilate to yield N-(5'-phosphoribosyl)-anthranilate (PRA).</text>
</comment>
<feature type="binding site" evidence="9">
    <location>
        <begin position="101"/>
        <end position="104"/>
    </location>
    <ligand>
        <name>5-phospho-alpha-D-ribose 1-diphosphate</name>
        <dbReference type="ChEBI" id="CHEBI:58017"/>
    </ligand>
</feature>
<organism evidence="12 13">
    <name type="scientific">Amycolatopsis cihanbeyliensis</name>
    <dbReference type="NCBI Taxonomy" id="1128664"/>
    <lineage>
        <taxon>Bacteria</taxon>
        <taxon>Bacillati</taxon>
        <taxon>Actinomycetota</taxon>
        <taxon>Actinomycetes</taxon>
        <taxon>Pseudonocardiales</taxon>
        <taxon>Pseudonocardiaceae</taxon>
        <taxon>Amycolatopsis</taxon>
    </lineage>
</organism>
<dbReference type="AlphaFoldDB" id="A0A542DGE6"/>
<feature type="binding site" evidence="9">
    <location>
        <position position="236"/>
    </location>
    <ligand>
        <name>Mg(2+)</name>
        <dbReference type="ChEBI" id="CHEBI:18420"/>
        <label>2</label>
    </ligand>
</feature>
<feature type="binding site" evidence="9">
    <location>
        <position position="91"/>
    </location>
    <ligand>
        <name>5-phospho-alpha-D-ribose 1-diphosphate</name>
        <dbReference type="ChEBI" id="CHEBI:58017"/>
    </ligand>
</feature>